<dbReference type="NCBIfam" id="TIGR04131">
    <property type="entry name" value="Bac_Flav_CTERM"/>
    <property type="match status" value="1"/>
</dbReference>
<evidence type="ECO:0000313" key="2">
    <source>
        <dbReference type="EMBL" id="KGE87583.1"/>
    </source>
</evidence>
<dbReference type="PROSITE" id="PS50853">
    <property type="entry name" value="FN3"/>
    <property type="match status" value="1"/>
</dbReference>
<reference evidence="2 3" key="1">
    <citation type="journal article" date="2014" name="Int. J. Syst. Evol. Microbiol.">
        <title>Phaeodactylibacter xiamenensis gen. nov., sp. nov., a member of the family Saprospiraceae isolated from the marine alga Phaeodactylum tricornutum.</title>
        <authorList>
            <person name="Chen Z.Jr."/>
            <person name="Lei X."/>
            <person name="Lai Q."/>
            <person name="Li Y."/>
            <person name="Zhang B."/>
            <person name="Zhang J."/>
            <person name="Zhang H."/>
            <person name="Yang L."/>
            <person name="Zheng W."/>
            <person name="Tian Y."/>
            <person name="Yu Z."/>
            <person name="Xu H.Jr."/>
            <person name="Zheng T."/>
        </authorList>
    </citation>
    <scope>NUCLEOTIDE SEQUENCE [LARGE SCALE GENOMIC DNA]</scope>
    <source>
        <strain evidence="2 3">KD52</strain>
    </source>
</reference>
<dbReference type="InterPro" id="IPR013783">
    <property type="entry name" value="Ig-like_fold"/>
</dbReference>
<dbReference type="InterPro" id="IPR026341">
    <property type="entry name" value="T9SS_type_B"/>
</dbReference>
<gene>
    <name evidence="2" type="ORF">IX84_13600</name>
</gene>
<dbReference type="AlphaFoldDB" id="A0A098S7F1"/>
<evidence type="ECO:0000259" key="1">
    <source>
        <dbReference type="PROSITE" id="PS50853"/>
    </source>
</evidence>
<dbReference type="InterPro" id="IPR003961">
    <property type="entry name" value="FN3_dom"/>
</dbReference>
<dbReference type="RefSeq" id="WP_044221280.1">
    <property type="nucleotide sequence ID" value="NZ_JBKAGJ010000020.1"/>
</dbReference>
<organism evidence="2 3">
    <name type="scientific">Phaeodactylibacter xiamenensis</name>
    <dbReference type="NCBI Taxonomy" id="1524460"/>
    <lineage>
        <taxon>Bacteria</taxon>
        <taxon>Pseudomonadati</taxon>
        <taxon>Bacteroidota</taxon>
        <taxon>Saprospiria</taxon>
        <taxon>Saprospirales</taxon>
        <taxon>Haliscomenobacteraceae</taxon>
        <taxon>Phaeodactylibacter</taxon>
    </lineage>
</organism>
<protein>
    <recommendedName>
        <fullName evidence="1">Fibronectin type-III domain-containing protein</fullName>
    </recommendedName>
</protein>
<evidence type="ECO:0000313" key="3">
    <source>
        <dbReference type="Proteomes" id="UP000029736"/>
    </source>
</evidence>
<dbReference type="Pfam" id="PF13585">
    <property type="entry name" value="CHU_C"/>
    <property type="match status" value="1"/>
</dbReference>
<name>A0A098S7F1_9BACT</name>
<dbReference type="STRING" id="1524460.IX84_13600"/>
<accession>A0A098S7F1</accession>
<dbReference type="InterPro" id="IPR036116">
    <property type="entry name" value="FN3_sf"/>
</dbReference>
<dbReference type="SUPFAM" id="SSF49265">
    <property type="entry name" value="Fibronectin type III"/>
    <property type="match status" value="2"/>
</dbReference>
<comment type="caution">
    <text evidence="2">The sequence shown here is derived from an EMBL/GenBank/DDBJ whole genome shotgun (WGS) entry which is preliminary data.</text>
</comment>
<dbReference type="CDD" id="cd00063">
    <property type="entry name" value="FN3"/>
    <property type="match status" value="1"/>
</dbReference>
<dbReference type="OrthoDB" id="631648at2"/>
<dbReference type="EMBL" id="JPOS01000034">
    <property type="protein sequence ID" value="KGE87583.1"/>
    <property type="molecule type" value="Genomic_DNA"/>
</dbReference>
<proteinExistence type="predicted"/>
<feature type="domain" description="Fibronectin type-III" evidence="1">
    <location>
        <begin position="203"/>
        <end position="304"/>
    </location>
</feature>
<dbReference type="Gene3D" id="2.60.40.10">
    <property type="entry name" value="Immunoglobulins"/>
    <property type="match status" value="3"/>
</dbReference>
<dbReference type="Proteomes" id="UP000029736">
    <property type="component" value="Unassembled WGS sequence"/>
</dbReference>
<keyword evidence="3" id="KW-1185">Reference proteome</keyword>
<sequence>MNKESEQRSKYGWLAIILFLAPWASLSAQIAPPEFLCVSNDTLRWDLPVVNCGPVNSYEIYASQNENGPYTLLASVTDLAIDFFYHDSPGAGTWYYYLQTNADCPGEPVVASDTLDSLIPLPAVLQSVSVENGNVVINWGESPSPEVVGYIISREVDGVGSVVLDTVFSGNTYLDTGASPGAQQETYFIESIDPCGNKSIVAAPHSTILLEASDFDNPCIRNVTLSWTPYIGWNSGVAEYRIFEAADSSSWALAGTVDGAETEFQYETTENGREYCFSIVAIQNNGDQQARSNTVCATAMINDPVETLVMANATVMNGEVQLQWFWNDNALIDSYTLQRAGANSNFAGLLTQPPVLPLSNQNTYTDAGINPSTESYSYQVLTTDACGVEMTSNTAATIWLQAEGQNGINTLEWTPYTNGQGTLQGYRVFRLEAGAPIELGFFDSNTLTTADEVDLSDPDQAQACYFVEAETMVEVGTDTVIALQSRSNLACAIQTAKVYVPNAFSPNNDGVNDIFRPYLQFGTPLAYSLRIFDRWGGLVFESQDYDQGWDGLRGTEPLNIGAYAYQLRIEQADGTLIERSGEIYLVR</sequence>